<name>A0AAW6T2V0_9MICO</name>
<proteinExistence type="inferred from homology"/>
<evidence type="ECO:0000256" key="6">
    <source>
        <dbReference type="ARBA" id="ARBA00022605"/>
    </source>
</evidence>
<evidence type="ECO:0000256" key="1">
    <source>
        <dbReference type="ARBA" id="ARBA00001933"/>
    </source>
</evidence>
<protein>
    <recommendedName>
        <fullName evidence="12">Tryptophan synthase beta chain</fullName>
        <ecNumber evidence="12">4.2.1.20</ecNumber>
    </recommendedName>
</protein>
<dbReference type="PANTHER" id="PTHR48077:SF3">
    <property type="entry name" value="TRYPTOPHAN SYNTHASE"/>
    <property type="match status" value="1"/>
</dbReference>
<dbReference type="CDD" id="cd06446">
    <property type="entry name" value="Trp-synth_B"/>
    <property type="match status" value="1"/>
</dbReference>
<keyword evidence="16" id="KW-1185">Reference proteome</keyword>
<comment type="caution">
    <text evidence="15">The sequence shown here is derived from an EMBL/GenBank/DDBJ whole genome shotgun (WGS) entry which is preliminary data.</text>
</comment>
<organism evidence="15 16">
    <name type="scientific">Ruicaihuangia caeni</name>
    <dbReference type="NCBI Taxonomy" id="3042517"/>
    <lineage>
        <taxon>Bacteria</taxon>
        <taxon>Bacillati</taxon>
        <taxon>Actinomycetota</taxon>
        <taxon>Actinomycetes</taxon>
        <taxon>Micrococcales</taxon>
        <taxon>Microbacteriaceae</taxon>
        <taxon>Ruicaihuangia</taxon>
    </lineage>
</organism>
<evidence type="ECO:0000256" key="10">
    <source>
        <dbReference type="ARBA" id="ARBA00023239"/>
    </source>
</evidence>
<dbReference type="NCBIfam" id="TIGR00263">
    <property type="entry name" value="trpB"/>
    <property type="match status" value="1"/>
</dbReference>
<evidence type="ECO:0000259" key="14">
    <source>
        <dbReference type="Pfam" id="PF00291"/>
    </source>
</evidence>
<dbReference type="GO" id="GO:0005737">
    <property type="term" value="C:cytoplasm"/>
    <property type="evidence" value="ECO:0007669"/>
    <property type="project" value="TreeGrafter"/>
</dbReference>
<evidence type="ECO:0000313" key="15">
    <source>
        <dbReference type="EMBL" id="MDI2098092.1"/>
    </source>
</evidence>
<keyword evidence="9 12" id="KW-0057">Aromatic amino acid biosynthesis</keyword>
<evidence type="ECO:0000256" key="13">
    <source>
        <dbReference type="SAM" id="MobiDB-lite"/>
    </source>
</evidence>
<dbReference type="FunFam" id="3.40.50.1100:FF:000001">
    <property type="entry name" value="Tryptophan synthase beta chain"/>
    <property type="match status" value="1"/>
</dbReference>
<dbReference type="InterPro" id="IPR036052">
    <property type="entry name" value="TrpB-like_PALP_sf"/>
</dbReference>
<feature type="region of interest" description="Disordered" evidence="13">
    <location>
        <begin position="1"/>
        <end position="23"/>
    </location>
</feature>
<dbReference type="EC" id="4.2.1.20" evidence="12"/>
<dbReference type="Proteomes" id="UP001321506">
    <property type="component" value="Unassembled WGS sequence"/>
</dbReference>
<dbReference type="Pfam" id="PF00291">
    <property type="entry name" value="PALP"/>
    <property type="match status" value="1"/>
</dbReference>
<keyword evidence="6 12" id="KW-0028">Amino-acid biosynthesis</keyword>
<dbReference type="GO" id="GO:0004834">
    <property type="term" value="F:tryptophan synthase activity"/>
    <property type="evidence" value="ECO:0007669"/>
    <property type="project" value="UniProtKB-UniRule"/>
</dbReference>
<evidence type="ECO:0000256" key="8">
    <source>
        <dbReference type="ARBA" id="ARBA00022898"/>
    </source>
</evidence>
<feature type="compositionally biased region" description="Basic and acidic residues" evidence="13">
    <location>
        <begin position="1"/>
        <end position="22"/>
    </location>
</feature>
<dbReference type="HAMAP" id="MF_00133">
    <property type="entry name" value="Trp_synth_beta"/>
    <property type="match status" value="1"/>
</dbReference>
<dbReference type="EMBL" id="JASATX010000001">
    <property type="protein sequence ID" value="MDI2098092.1"/>
    <property type="molecule type" value="Genomic_DNA"/>
</dbReference>
<evidence type="ECO:0000256" key="2">
    <source>
        <dbReference type="ARBA" id="ARBA00002786"/>
    </source>
</evidence>
<comment type="subunit">
    <text evidence="5 12">Tetramer of two alpha and two beta chains.</text>
</comment>
<comment type="function">
    <text evidence="2 12">The beta subunit is responsible for the synthesis of L-tryptophan from indole and L-serine.</text>
</comment>
<evidence type="ECO:0000256" key="7">
    <source>
        <dbReference type="ARBA" id="ARBA00022822"/>
    </source>
</evidence>
<comment type="catalytic activity">
    <reaction evidence="11 12">
        <text>(1S,2R)-1-C-(indol-3-yl)glycerol 3-phosphate + L-serine = D-glyceraldehyde 3-phosphate + L-tryptophan + H2O</text>
        <dbReference type="Rhea" id="RHEA:10532"/>
        <dbReference type="ChEBI" id="CHEBI:15377"/>
        <dbReference type="ChEBI" id="CHEBI:33384"/>
        <dbReference type="ChEBI" id="CHEBI:57912"/>
        <dbReference type="ChEBI" id="CHEBI:58866"/>
        <dbReference type="ChEBI" id="CHEBI:59776"/>
        <dbReference type="EC" id="4.2.1.20"/>
    </reaction>
</comment>
<dbReference type="FunFam" id="3.40.50.1100:FF:000004">
    <property type="entry name" value="Tryptophan synthase beta chain"/>
    <property type="match status" value="1"/>
</dbReference>
<dbReference type="RefSeq" id="WP_281487854.1">
    <property type="nucleotide sequence ID" value="NZ_JASATX010000001.1"/>
</dbReference>
<dbReference type="PANTHER" id="PTHR48077">
    <property type="entry name" value="TRYPTOPHAN SYNTHASE-RELATED"/>
    <property type="match status" value="1"/>
</dbReference>
<evidence type="ECO:0000256" key="12">
    <source>
        <dbReference type="HAMAP-Rule" id="MF_00133"/>
    </source>
</evidence>
<dbReference type="InterPro" id="IPR006654">
    <property type="entry name" value="Trp_synth_beta"/>
</dbReference>
<comment type="cofactor">
    <cofactor evidence="1 12">
        <name>pyridoxal 5'-phosphate</name>
        <dbReference type="ChEBI" id="CHEBI:597326"/>
    </cofactor>
</comment>
<dbReference type="AlphaFoldDB" id="A0AAW6T2V0"/>
<sequence>MAEHESQQRETQQHETHLRDQRGPYFGEYGGRYMPEALIAAVDEIAAAYEEAKNDPVFQNELATLHREYTGRPSIITEVPRFAAHAGGARIILKREDLNHTGSHKINNVLGQALLTKRLGKTRVIAETGAGQHGVATATAAALFGLECTIYMGEVDTQRQALNVARMRLLGAEVVSVKTGSRTLKDAINEAYREWVTTVETTNYVFGTAAGPHPFPVMVRDFQKIIGEEARQQVLDRTGRLPDAVAACVGGGSNAIGIFHAFLDDAGVKLYGFEAAGDGVDTPRHAAAIGKGRPGILHGARSYLLQDEDGQTQESHSISAGLDYPGVGPEHSWLADIHRAEYRPITDTQAMDALRLLSRTEGIIPAIESAHALAGALDLARELGPEGIVLVNLSGRGDKDVATAGRWFDLFDEGAVQA</sequence>
<accession>A0AAW6T2V0</accession>
<reference evidence="15 16" key="1">
    <citation type="submission" date="2023-04" db="EMBL/GenBank/DDBJ databases">
        <title>Klugiella caeni sp. nov. isolated from the sludge of biochemical tank.</title>
        <authorList>
            <person name="Geng K."/>
        </authorList>
    </citation>
    <scope>NUCLEOTIDE SEQUENCE [LARGE SCALE GENOMIC DNA]</scope>
    <source>
        <strain evidence="15 16">YN-L-19</strain>
    </source>
</reference>
<keyword evidence="7 12" id="KW-0822">Tryptophan biosynthesis</keyword>
<dbReference type="SUPFAM" id="SSF53686">
    <property type="entry name" value="Tryptophan synthase beta subunit-like PLP-dependent enzymes"/>
    <property type="match status" value="1"/>
</dbReference>
<keyword evidence="10 12" id="KW-0456">Lyase</keyword>
<evidence type="ECO:0000256" key="5">
    <source>
        <dbReference type="ARBA" id="ARBA00011270"/>
    </source>
</evidence>
<dbReference type="InterPro" id="IPR006653">
    <property type="entry name" value="Trp_synth_b_CS"/>
</dbReference>
<comment type="pathway">
    <text evidence="3 12">Amino-acid biosynthesis; L-tryptophan biosynthesis; L-tryptophan from chorismate: step 5/5.</text>
</comment>
<evidence type="ECO:0000313" key="16">
    <source>
        <dbReference type="Proteomes" id="UP001321506"/>
    </source>
</evidence>
<feature type="modified residue" description="N6-(pyridoxal phosphate)lysine" evidence="12">
    <location>
        <position position="105"/>
    </location>
</feature>
<dbReference type="InterPro" id="IPR023026">
    <property type="entry name" value="Trp_synth_beta/beta-like"/>
</dbReference>
<evidence type="ECO:0000256" key="11">
    <source>
        <dbReference type="ARBA" id="ARBA00049047"/>
    </source>
</evidence>
<evidence type="ECO:0000256" key="3">
    <source>
        <dbReference type="ARBA" id="ARBA00004733"/>
    </source>
</evidence>
<keyword evidence="8 12" id="KW-0663">Pyridoxal phosphate</keyword>
<feature type="domain" description="Tryptophan synthase beta chain-like PALP" evidence="14">
    <location>
        <begin position="72"/>
        <end position="395"/>
    </location>
</feature>
<gene>
    <name evidence="12 15" type="primary">trpB</name>
    <name evidence="15" type="ORF">QF206_03820</name>
</gene>
<evidence type="ECO:0000256" key="9">
    <source>
        <dbReference type="ARBA" id="ARBA00023141"/>
    </source>
</evidence>
<evidence type="ECO:0000256" key="4">
    <source>
        <dbReference type="ARBA" id="ARBA00009982"/>
    </source>
</evidence>
<dbReference type="PROSITE" id="PS00168">
    <property type="entry name" value="TRP_SYNTHASE_BETA"/>
    <property type="match status" value="1"/>
</dbReference>
<dbReference type="Gene3D" id="3.40.50.1100">
    <property type="match status" value="2"/>
</dbReference>
<comment type="similarity">
    <text evidence="4 12">Belongs to the TrpB family.</text>
</comment>
<dbReference type="PIRSF" id="PIRSF001413">
    <property type="entry name" value="Trp_syn_beta"/>
    <property type="match status" value="1"/>
</dbReference>
<dbReference type="InterPro" id="IPR001926">
    <property type="entry name" value="TrpB-like_PALP"/>
</dbReference>